<keyword evidence="2" id="KW-0489">Methyltransferase</keyword>
<dbReference type="Gene3D" id="3.40.50.150">
    <property type="entry name" value="Vaccinia Virus protein VP39"/>
    <property type="match status" value="1"/>
</dbReference>
<sequence length="217" mass="23101">MGQDSTGTTTGVDAARFWDELYRDPRPAQTGRANPVLAEIARGLTPGTALDLGCGAGGDALWLAGRGWRVTAVDISANAVRRLAENAQARGLHAMVSVECVDLAEDFPAGSFDLVSAQYFQTPFALPRALVLRTAAHALRPGGRLVVVDHGSAAPWTWNQDPGTHYPTPDEVSAELALDPARWRVERADMPRRRATGPGGQTATVVDNVLVIRRAAA</sequence>
<dbReference type="CDD" id="cd02440">
    <property type="entry name" value="AdoMet_MTases"/>
    <property type="match status" value="1"/>
</dbReference>
<keyword evidence="3" id="KW-1185">Reference proteome</keyword>
<protein>
    <submittedName>
        <fullName evidence="2">Class I SAM-dependent methyltransferase</fullName>
    </submittedName>
</protein>
<feature type="domain" description="Methyltransferase" evidence="1">
    <location>
        <begin position="50"/>
        <end position="143"/>
    </location>
</feature>
<dbReference type="Proteomes" id="UP000294947">
    <property type="component" value="Unassembled WGS sequence"/>
</dbReference>
<evidence type="ECO:0000259" key="1">
    <source>
        <dbReference type="Pfam" id="PF13649"/>
    </source>
</evidence>
<dbReference type="InterPro" id="IPR050508">
    <property type="entry name" value="Methyltransf_Superfamily"/>
</dbReference>
<keyword evidence="2" id="KW-0808">Transferase</keyword>
<dbReference type="GO" id="GO:0008168">
    <property type="term" value="F:methyltransferase activity"/>
    <property type="evidence" value="ECO:0007669"/>
    <property type="project" value="UniProtKB-KW"/>
</dbReference>
<evidence type="ECO:0000313" key="3">
    <source>
        <dbReference type="Proteomes" id="UP000294947"/>
    </source>
</evidence>
<organism evidence="2 3">
    <name type="scientific">Saccharopolyspora elongata</name>
    <dbReference type="NCBI Taxonomy" id="2530387"/>
    <lineage>
        <taxon>Bacteria</taxon>
        <taxon>Bacillati</taxon>
        <taxon>Actinomycetota</taxon>
        <taxon>Actinomycetes</taxon>
        <taxon>Pseudonocardiales</taxon>
        <taxon>Pseudonocardiaceae</taxon>
        <taxon>Saccharopolyspora</taxon>
    </lineage>
</organism>
<dbReference type="InterPro" id="IPR029063">
    <property type="entry name" value="SAM-dependent_MTases_sf"/>
</dbReference>
<dbReference type="InterPro" id="IPR041698">
    <property type="entry name" value="Methyltransf_25"/>
</dbReference>
<dbReference type="GO" id="GO:0032259">
    <property type="term" value="P:methylation"/>
    <property type="evidence" value="ECO:0007669"/>
    <property type="project" value="UniProtKB-KW"/>
</dbReference>
<dbReference type="PANTHER" id="PTHR42912">
    <property type="entry name" value="METHYLTRANSFERASE"/>
    <property type="match status" value="1"/>
</dbReference>
<dbReference type="SUPFAM" id="SSF53335">
    <property type="entry name" value="S-adenosyl-L-methionine-dependent methyltransferases"/>
    <property type="match status" value="1"/>
</dbReference>
<dbReference type="EMBL" id="SMKW01000018">
    <property type="protein sequence ID" value="TDD50963.1"/>
    <property type="molecule type" value="Genomic_DNA"/>
</dbReference>
<dbReference type="AlphaFoldDB" id="A0A4R4YZM3"/>
<comment type="caution">
    <text evidence="2">The sequence shown here is derived from an EMBL/GenBank/DDBJ whole genome shotgun (WGS) entry which is preliminary data.</text>
</comment>
<dbReference type="PANTHER" id="PTHR42912:SF93">
    <property type="entry name" value="N6-ADENOSINE-METHYLTRANSFERASE TMT1A"/>
    <property type="match status" value="1"/>
</dbReference>
<proteinExistence type="predicted"/>
<dbReference type="RefSeq" id="WP_132485763.1">
    <property type="nucleotide sequence ID" value="NZ_SMKW01000018.1"/>
</dbReference>
<accession>A0A4R4YZM3</accession>
<evidence type="ECO:0000313" key="2">
    <source>
        <dbReference type="EMBL" id="TDD50963.1"/>
    </source>
</evidence>
<gene>
    <name evidence="2" type="ORF">E1288_15875</name>
</gene>
<reference evidence="2 3" key="1">
    <citation type="submission" date="2019-03" db="EMBL/GenBank/DDBJ databases">
        <title>Draft genome sequences of novel Actinobacteria.</title>
        <authorList>
            <person name="Sahin N."/>
            <person name="Ay H."/>
            <person name="Saygin H."/>
        </authorList>
    </citation>
    <scope>NUCLEOTIDE SEQUENCE [LARGE SCALE GENOMIC DNA]</scope>
    <source>
        <strain evidence="2 3">7K502</strain>
    </source>
</reference>
<dbReference type="Pfam" id="PF13649">
    <property type="entry name" value="Methyltransf_25"/>
    <property type="match status" value="1"/>
</dbReference>
<dbReference type="OrthoDB" id="9786503at2"/>
<name>A0A4R4YZM3_9PSEU</name>